<evidence type="ECO:0000313" key="1">
    <source>
        <dbReference type="Proteomes" id="UP000095283"/>
    </source>
</evidence>
<dbReference type="AlphaFoldDB" id="A0A1I7WB94"/>
<sequence length="106" mass="12514">MRLLQIYSYEDRHIQKGLLWRMSSVYRNTRDSLDDEGATDAESDPFLPDVPSFSHTELSVRHDFLFSINLRFVFYSSSLGKKNYICYRMHILSLIQLNRISLSSFI</sequence>
<accession>A0A1I7WB94</accession>
<reference evidence="2" key="1">
    <citation type="submission" date="2016-11" db="UniProtKB">
        <authorList>
            <consortium name="WormBaseParasite"/>
        </authorList>
    </citation>
    <scope>IDENTIFICATION</scope>
</reference>
<keyword evidence="1" id="KW-1185">Reference proteome</keyword>
<name>A0A1I7WB94_HETBA</name>
<dbReference type="WBParaSite" id="Hba_01973">
    <property type="protein sequence ID" value="Hba_01973"/>
    <property type="gene ID" value="Hba_01973"/>
</dbReference>
<evidence type="ECO:0000313" key="2">
    <source>
        <dbReference type="WBParaSite" id="Hba_01973"/>
    </source>
</evidence>
<proteinExistence type="predicted"/>
<organism evidence="1 2">
    <name type="scientific">Heterorhabditis bacteriophora</name>
    <name type="common">Entomopathogenic nematode worm</name>
    <dbReference type="NCBI Taxonomy" id="37862"/>
    <lineage>
        <taxon>Eukaryota</taxon>
        <taxon>Metazoa</taxon>
        <taxon>Ecdysozoa</taxon>
        <taxon>Nematoda</taxon>
        <taxon>Chromadorea</taxon>
        <taxon>Rhabditida</taxon>
        <taxon>Rhabditina</taxon>
        <taxon>Rhabditomorpha</taxon>
        <taxon>Strongyloidea</taxon>
        <taxon>Heterorhabditidae</taxon>
        <taxon>Heterorhabditis</taxon>
    </lineage>
</organism>
<dbReference type="Proteomes" id="UP000095283">
    <property type="component" value="Unplaced"/>
</dbReference>
<protein>
    <submittedName>
        <fullName evidence="2">Uncharacterized protein</fullName>
    </submittedName>
</protein>